<dbReference type="AlphaFoldDB" id="A0AAD9PPM1"/>
<keyword evidence="3" id="KW-1185">Reference proteome</keyword>
<evidence type="ECO:0000313" key="2">
    <source>
        <dbReference type="EMBL" id="KAK2546689.1"/>
    </source>
</evidence>
<evidence type="ECO:0008006" key="4">
    <source>
        <dbReference type="Google" id="ProtNLM"/>
    </source>
</evidence>
<dbReference type="Proteomes" id="UP001249851">
    <property type="component" value="Unassembled WGS sequence"/>
</dbReference>
<sequence length="253" mass="28373">MRDSKFRPCGLYVIGIIGQCKLVWLVDTGAMRNILSYECYKRLPEDLKFPLHQDGSQVLVADGRRANTYGTGNLTVRIDLVEQQLVINGEEIDCCNQNCQQVSFRCVTRPLVTIQPHSEKVIPVQLLHRQSSPRTATQGLRISEPCGTRLQEKGLYIGRTFSLGGTSLVPVRILNTSDQIQTLFSQTVVAVAKAVTSVAELELPQVDSESTTSEVHRNHPEEEYKDTLPGPLKELWERTAEQLTEKESYARSC</sequence>
<name>A0AAD9PPM1_ACRCE</name>
<proteinExistence type="predicted"/>
<organism evidence="2 3">
    <name type="scientific">Acropora cervicornis</name>
    <name type="common">Staghorn coral</name>
    <dbReference type="NCBI Taxonomy" id="6130"/>
    <lineage>
        <taxon>Eukaryota</taxon>
        <taxon>Metazoa</taxon>
        <taxon>Cnidaria</taxon>
        <taxon>Anthozoa</taxon>
        <taxon>Hexacorallia</taxon>
        <taxon>Scleractinia</taxon>
        <taxon>Astrocoeniina</taxon>
        <taxon>Acroporidae</taxon>
        <taxon>Acropora</taxon>
    </lineage>
</organism>
<protein>
    <recommendedName>
        <fullName evidence="4">Peptidase A2 domain-containing protein</fullName>
    </recommendedName>
</protein>
<feature type="region of interest" description="Disordered" evidence="1">
    <location>
        <begin position="205"/>
        <end position="232"/>
    </location>
</feature>
<accession>A0AAD9PPM1</accession>
<feature type="compositionally biased region" description="Basic and acidic residues" evidence="1">
    <location>
        <begin position="214"/>
        <end position="226"/>
    </location>
</feature>
<reference evidence="2" key="2">
    <citation type="journal article" date="2023" name="Science">
        <title>Genomic signatures of disease resistance in endangered staghorn corals.</title>
        <authorList>
            <person name="Vollmer S.V."/>
            <person name="Selwyn J.D."/>
            <person name="Despard B.A."/>
            <person name="Roesel C.L."/>
        </authorList>
    </citation>
    <scope>NUCLEOTIDE SEQUENCE</scope>
    <source>
        <strain evidence="2">K2</strain>
    </source>
</reference>
<reference evidence="2" key="1">
    <citation type="journal article" date="2023" name="G3 (Bethesda)">
        <title>Whole genome assembly and annotation of the endangered Caribbean coral Acropora cervicornis.</title>
        <authorList>
            <person name="Selwyn J.D."/>
            <person name="Vollmer S.V."/>
        </authorList>
    </citation>
    <scope>NUCLEOTIDE SEQUENCE</scope>
    <source>
        <strain evidence="2">K2</strain>
    </source>
</reference>
<gene>
    <name evidence="2" type="ORF">P5673_033696</name>
</gene>
<evidence type="ECO:0000256" key="1">
    <source>
        <dbReference type="SAM" id="MobiDB-lite"/>
    </source>
</evidence>
<dbReference type="EMBL" id="JARQWQ010000333">
    <property type="protein sequence ID" value="KAK2546689.1"/>
    <property type="molecule type" value="Genomic_DNA"/>
</dbReference>
<evidence type="ECO:0000313" key="3">
    <source>
        <dbReference type="Proteomes" id="UP001249851"/>
    </source>
</evidence>
<comment type="caution">
    <text evidence="2">The sequence shown here is derived from an EMBL/GenBank/DDBJ whole genome shotgun (WGS) entry which is preliminary data.</text>
</comment>